<dbReference type="InterPro" id="IPR006390">
    <property type="entry name" value="DHP_synth_dom"/>
</dbReference>
<evidence type="ECO:0000313" key="6">
    <source>
        <dbReference type="Proteomes" id="UP001062223"/>
    </source>
</evidence>
<dbReference type="GO" id="GO:0005829">
    <property type="term" value="C:cytosol"/>
    <property type="evidence" value="ECO:0007669"/>
    <property type="project" value="TreeGrafter"/>
</dbReference>
<comment type="cofactor">
    <cofactor evidence="2">
        <name>Mg(2+)</name>
        <dbReference type="ChEBI" id="CHEBI:18420"/>
    </cofactor>
</comment>
<dbReference type="PANTHER" id="PTHR20941">
    <property type="entry name" value="FOLATE SYNTHESIS PROTEINS"/>
    <property type="match status" value="1"/>
</dbReference>
<dbReference type="EMBL" id="CP106879">
    <property type="protein sequence ID" value="UYC81231.1"/>
    <property type="molecule type" value="Genomic_DNA"/>
</dbReference>
<feature type="region of interest" description="Disordered" evidence="3">
    <location>
        <begin position="1"/>
        <end position="30"/>
    </location>
</feature>
<dbReference type="RefSeq" id="WP_247737893.1">
    <property type="nucleotide sequence ID" value="NZ_CP106879.1"/>
</dbReference>
<dbReference type="PROSITE" id="PS00792">
    <property type="entry name" value="DHPS_1"/>
    <property type="match status" value="1"/>
</dbReference>
<comment type="function">
    <text evidence="2">Catalyzes the condensation of para-aminobenzoate (pABA) with 6-hydroxymethyl-7,8-dihydropterin diphosphate (DHPt-PP) to form 7,8-dihydropteroate (H2Pte), the immediate precursor of folate derivatives.</text>
</comment>
<dbReference type="GO" id="GO:0046656">
    <property type="term" value="P:folic acid biosynthetic process"/>
    <property type="evidence" value="ECO:0007669"/>
    <property type="project" value="UniProtKB-KW"/>
</dbReference>
<dbReference type="SUPFAM" id="SSF51717">
    <property type="entry name" value="Dihydropteroate synthetase-like"/>
    <property type="match status" value="1"/>
</dbReference>
<comment type="pathway">
    <text evidence="2">Cofactor biosynthesis; tetrahydrofolate biosynthesis; 7,8-dihydrofolate from 2-amino-4-hydroxy-6-hydroxymethyl-7,8-dihydropteridine diphosphate and 4-aminobenzoate: step 1/2.</text>
</comment>
<feature type="domain" description="Pterin-binding" evidence="4">
    <location>
        <begin position="56"/>
        <end position="308"/>
    </location>
</feature>
<dbReference type="EC" id="2.5.1.15" evidence="2"/>
<evidence type="ECO:0000259" key="4">
    <source>
        <dbReference type="PROSITE" id="PS50972"/>
    </source>
</evidence>
<accession>A0A9Q9T413</accession>
<dbReference type="GO" id="GO:0004156">
    <property type="term" value="F:dihydropteroate synthase activity"/>
    <property type="evidence" value="ECO:0007669"/>
    <property type="project" value="UniProtKB-EC"/>
</dbReference>
<dbReference type="Pfam" id="PF00809">
    <property type="entry name" value="Pterin_bind"/>
    <property type="match status" value="1"/>
</dbReference>
<keyword evidence="2" id="KW-0289">Folate biosynthesis</keyword>
<evidence type="ECO:0000256" key="3">
    <source>
        <dbReference type="SAM" id="MobiDB-lite"/>
    </source>
</evidence>
<dbReference type="Proteomes" id="UP001062223">
    <property type="component" value="Chromosome"/>
</dbReference>
<keyword evidence="2" id="KW-0479">Metal-binding</keyword>
<evidence type="ECO:0000256" key="2">
    <source>
        <dbReference type="RuleBase" id="RU361205"/>
    </source>
</evidence>
<evidence type="ECO:0000313" key="5">
    <source>
        <dbReference type="EMBL" id="UYC81231.1"/>
    </source>
</evidence>
<dbReference type="KEGG" id="cpoi:OE229_01855"/>
<dbReference type="Gene3D" id="3.20.20.20">
    <property type="entry name" value="Dihydropteroate synthase-like"/>
    <property type="match status" value="1"/>
</dbReference>
<dbReference type="GO" id="GO:0046872">
    <property type="term" value="F:metal ion binding"/>
    <property type="evidence" value="ECO:0007669"/>
    <property type="project" value="UniProtKB-KW"/>
</dbReference>
<name>A0A9Q9T413_9MICO</name>
<dbReference type="AlphaFoldDB" id="A0A9Q9T413"/>
<protein>
    <recommendedName>
        <fullName evidence="2">Dihydropteroate synthase</fullName>
        <shortName evidence="2">DHPS</shortName>
        <ecNumber evidence="2">2.5.1.15</ecNumber>
    </recommendedName>
    <alternativeName>
        <fullName evidence="2">Dihydropteroate pyrophosphorylase</fullName>
    </alternativeName>
</protein>
<proteinExistence type="inferred from homology"/>
<dbReference type="InterPro" id="IPR011005">
    <property type="entry name" value="Dihydropteroate_synth-like_sf"/>
</dbReference>
<dbReference type="InterPro" id="IPR045031">
    <property type="entry name" value="DHP_synth-like"/>
</dbReference>
<keyword evidence="2 5" id="KW-0808">Transferase</keyword>
<gene>
    <name evidence="5" type="primary">folP</name>
    <name evidence="5" type="ORF">OE229_01855</name>
</gene>
<dbReference type="CDD" id="cd00739">
    <property type="entry name" value="DHPS"/>
    <property type="match status" value="1"/>
</dbReference>
<dbReference type="PANTHER" id="PTHR20941:SF8">
    <property type="entry name" value="INACTIVE DIHYDROPTEROATE SYNTHASE 2"/>
    <property type="match status" value="1"/>
</dbReference>
<dbReference type="InterPro" id="IPR000489">
    <property type="entry name" value="Pterin-binding_dom"/>
</dbReference>
<dbReference type="PROSITE" id="PS50972">
    <property type="entry name" value="PTERIN_BINDING"/>
    <property type="match status" value="1"/>
</dbReference>
<evidence type="ECO:0000256" key="1">
    <source>
        <dbReference type="ARBA" id="ARBA00009503"/>
    </source>
</evidence>
<reference evidence="5" key="1">
    <citation type="submission" date="2022-09" db="EMBL/GenBank/DDBJ databases">
        <title>Taxonomy of Curtobacterium flaccumfaciens.</title>
        <authorList>
            <person name="Osdaghi E."/>
            <person name="Taghavi S.M."/>
            <person name="Hamidizade M."/>
            <person name="Abachi H."/>
            <person name="Fazliarab A."/>
            <person name="Baeyen S."/>
            <person name="Portier P."/>
            <person name="Van Vaerenbergh J."/>
            <person name="Jacques M.-A."/>
        </authorList>
    </citation>
    <scope>NUCLEOTIDE SEQUENCE</scope>
    <source>
        <strain evidence="5">AGQB46</strain>
    </source>
</reference>
<dbReference type="NCBIfam" id="TIGR01496">
    <property type="entry name" value="DHPS"/>
    <property type="match status" value="1"/>
</dbReference>
<keyword evidence="2" id="KW-0460">Magnesium</keyword>
<sequence length="326" mass="34568">MTGLPDGTAGTPLARRAGTGVVGPRTDAAGPGWVVPDLRHPVRTFGRRTIDFDHRIAVMAIVNRTPDSFHDRGATFELDRAVAASVRAAEQGADWVDIGGVKFAPGPELPASDEIDRVVPVVEQLAQQSDVVISVDTFRPEVAAAAIAAGATVVNDTTGLSDPRMAAVVADSEATVVITHSLAEPRRPLPAPPQYGDIAGEVVAFLRERVDRALAAGIPESRIIVDPGHDLHKNTVHTLELTRRLPEVVALGYPVLAAVSNKDFVGESLGRPRGERLSGSLAVATVSAMLGARIVRMHDVAESVDAMRMVEATLGWRTPVESRHNT</sequence>
<organism evidence="5 6">
    <name type="scientific">Curtobacterium poinsettiae</name>
    <dbReference type="NCBI Taxonomy" id="159612"/>
    <lineage>
        <taxon>Bacteria</taxon>
        <taxon>Bacillati</taxon>
        <taxon>Actinomycetota</taxon>
        <taxon>Actinomycetes</taxon>
        <taxon>Micrococcales</taxon>
        <taxon>Microbacteriaceae</taxon>
        <taxon>Curtobacterium</taxon>
    </lineage>
</organism>
<comment type="similarity">
    <text evidence="1 2">Belongs to the DHPS family.</text>
</comment>